<proteinExistence type="inferred from homology"/>
<dbReference type="GO" id="GO:0009986">
    <property type="term" value="C:cell surface"/>
    <property type="evidence" value="ECO:0007669"/>
    <property type="project" value="TreeGrafter"/>
</dbReference>
<dbReference type="GO" id="GO:0005576">
    <property type="term" value="C:extracellular region"/>
    <property type="evidence" value="ECO:0007669"/>
    <property type="project" value="TreeGrafter"/>
</dbReference>
<organism evidence="4 5">
    <name type="scientific">Rhizoctonia solani</name>
    <dbReference type="NCBI Taxonomy" id="456999"/>
    <lineage>
        <taxon>Eukaryota</taxon>
        <taxon>Fungi</taxon>
        <taxon>Dikarya</taxon>
        <taxon>Basidiomycota</taxon>
        <taxon>Agaricomycotina</taxon>
        <taxon>Agaricomycetes</taxon>
        <taxon>Cantharellales</taxon>
        <taxon>Ceratobasidiaceae</taxon>
        <taxon>Rhizoctonia</taxon>
    </lineage>
</organism>
<comment type="caution">
    <text evidence="4">The sequence shown here is derived from an EMBL/GenBank/DDBJ whole genome shotgun (WGS) entry which is preliminary data.</text>
</comment>
<dbReference type="SUPFAM" id="SSF51445">
    <property type="entry name" value="(Trans)glycosidases"/>
    <property type="match status" value="1"/>
</dbReference>
<accession>A0A8H3CZT6</accession>
<dbReference type="Gene3D" id="3.20.20.80">
    <property type="entry name" value="Glycosidases"/>
    <property type="match status" value="1"/>
</dbReference>
<dbReference type="PANTHER" id="PTHR31297:SF42">
    <property type="entry name" value="GLYCOSIDE HYDROLASE FAMILY 5 DOMAIN-CONTAINING PROTEIN"/>
    <property type="match status" value="1"/>
</dbReference>
<sequence length="106" mass="11976">MWLGLEGVAREANNSPLVFGEWSLATNFNASKEFLRDWADAQRFIYAGQADGWIFWNFKIEEGSPNTPYWSYSEGLKAGYFTNDPSKLTNPDVCKPWIANNATTAT</sequence>
<evidence type="ECO:0000313" key="4">
    <source>
        <dbReference type="EMBL" id="CAE6498075.1"/>
    </source>
</evidence>
<keyword evidence="3" id="KW-0326">Glycosidase</keyword>
<dbReference type="GO" id="GO:0008422">
    <property type="term" value="F:beta-glucosidase activity"/>
    <property type="evidence" value="ECO:0007669"/>
    <property type="project" value="TreeGrafter"/>
</dbReference>
<dbReference type="InterPro" id="IPR050386">
    <property type="entry name" value="Glycosyl_hydrolase_5"/>
</dbReference>
<dbReference type="PANTHER" id="PTHR31297">
    <property type="entry name" value="GLUCAN ENDO-1,6-BETA-GLUCOSIDASE B"/>
    <property type="match status" value="1"/>
</dbReference>
<gene>
    <name evidence="4" type="ORF">RDB_LOCUS91979</name>
</gene>
<dbReference type="AlphaFoldDB" id="A0A8H3CZT6"/>
<evidence type="ECO:0000256" key="1">
    <source>
        <dbReference type="ARBA" id="ARBA00005641"/>
    </source>
</evidence>
<keyword evidence="2" id="KW-0378">Hydrolase</keyword>
<dbReference type="Proteomes" id="UP000663850">
    <property type="component" value="Unassembled WGS sequence"/>
</dbReference>
<dbReference type="InterPro" id="IPR017853">
    <property type="entry name" value="GH"/>
</dbReference>
<comment type="similarity">
    <text evidence="1">Belongs to the glycosyl hydrolase 5 (cellulase A) family.</text>
</comment>
<dbReference type="EMBL" id="CAJMWZ010004953">
    <property type="protein sequence ID" value="CAE6498075.1"/>
    <property type="molecule type" value="Genomic_DNA"/>
</dbReference>
<evidence type="ECO:0000256" key="2">
    <source>
        <dbReference type="ARBA" id="ARBA00022801"/>
    </source>
</evidence>
<evidence type="ECO:0000313" key="5">
    <source>
        <dbReference type="Proteomes" id="UP000663850"/>
    </source>
</evidence>
<protein>
    <recommendedName>
        <fullName evidence="6">Glycoside hydrolase family 5 domain-containing protein</fullName>
    </recommendedName>
</protein>
<reference evidence="4" key="1">
    <citation type="submission" date="2021-01" db="EMBL/GenBank/DDBJ databases">
        <authorList>
            <person name="Kaushik A."/>
        </authorList>
    </citation>
    <scope>NUCLEOTIDE SEQUENCE</scope>
    <source>
        <strain evidence="4">Type strain: AG8-Rh-89/</strain>
    </source>
</reference>
<evidence type="ECO:0000256" key="3">
    <source>
        <dbReference type="ARBA" id="ARBA00023295"/>
    </source>
</evidence>
<evidence type="ECO:0008006" key="6">
    <source>
        <dbReference type="Google" id="ProtNLM"/>
    </source>
</evidence>
<name>A0A8H3CZT6_9AGAM</name>
<dbReference type="GO" id="GO:0009251">
    <property type="term" value="P:glucan catabolic process"/>
    <property type="evidence" value="ECO:0007669"/>
    <property type="project" value="TreeGrafter"/>
</dbReference>